<name>A0A4R0RUH0_9APHY</name>
<evidence type="ECO:0000313" key="2">
    <source>
        <dbReference type="Proteomes" id="UP000292702"/>
    </source>
</evidence>
<comment type="caution">
    <text evidence="1">The sequence shown here is derived from an EMBL/GenBank/DDBJ whole genome shotgun (WGS) entry which is preliminary data.</text>
</comment>
<dbReference type="EMBL" id="RWJN01000003">
    <property type="protein sequence ID" value="TCD71686.1"/>
    <property type="molecule type" value="Genomic_DNA"/>
</dbReference>
<dbReference type="Gene3D" id="1.20.1280.50">
    <property type="match status" value="1"/>
</dbReference>
<protein>
    <submittedName>
        <fullName evidence="1">Uncharacterized protein</fullName>
    </submittedName>
</protein>
<keyword evidence="2" id="KW-1185">Reference proteome</keyword>
<proteinExistence type="predicted"/>
<dbReference type="AlphaFoldDB" id="A0A4R0RUH0"/>
<accession>A0A4R0RUH0</accession>
<sequence length="600" mass="67410">MATAIYNILHLDLPLPREDIEGNDDLERDIDALVDGCQEAIESYTRVIQALKVKRNYGCAKISGLPDEVLERVFRFILEEGRGSAGCIPITHVCGRWRRIALASPALWTSVVVDGITHPAVLRTLFTRSQSLPLDITLSTLKYPWTVQEARSVICSTMSALPRARRLWMIIHRPFYSLFESLSPTPTPLLEHFEACLEPTEHKLTFPFLAPNRPLLHTIMTTSGNLGLLAFASPSITMFRFHISKFDQSARHLLMPALRCMPNLQVLSLQHLDDMVRLPAGFVEDPVGGSIVSLPHLRQLSLSGRVVDIAWVLGHLTFPSTTNVYLQFFYEGITPSQFLLASLGSRLSQVLDILADSTSREERSYGSEYGAMLSASGEPQYHGFVIWPLRPEPADDKSSLGHHMTSRIPDGHIHLQIEQNAPHGREVYVQRTLHLLGLLPLQAIRTLRLLPYHIERPGTFRWTKVLRPLVGLVQRMTSLEGLSVTQWDLNWFSELIGFDPARYQYQAAEGGVPSPPAILFPSVKVLAFDEINLDDVVDREDGRTLGMSVPLERLKGTEALKKILSVWQEKRGPLDEVHLFKCSQITHEVLSTLPAVIFVE</sequence>
<dbReference type="Proteomes" id="UP000292702">
    <property type="component" value="Unassembled WGS sequence"/>
</dbReference>
<evidence type="ECO:0000313" key="1">
    <source>
        <dbReference type="EMBL" id="TCD71686.1"/>
    </source>
</evidence>
<organism evidence="1 2">
    <name type="scientific">Steccherinum ochraceum</name>
    <dbReference type="NCBI Taxonomy" id="92696"/>
    <lineage>
        <taxon>Eukaryota</taxon>
        <taxon>Fungi</taxon>
        <taxon>Dikarya</taxon>
        <taxon>Basidiomycota</taxon>
        <taxon>Agaricomycotina</taxon>
        <taxon>Agaricomycetes</taxon>
        <taxon>Polyporales</taxon>
        <taxon>Steccherinaceae</taxon>
        <taxon>Steccherinum</taxon>
    </lineage>
</organism>
<dbReference type="InterPro" id="IPR036047">
    <property type="entry name" value="F-box-like_dom_sf"/>
</dbReference>
<dbReference type="SUPFAM" id="SSF81383">
    <property type="entry name" value="F-box domain"/>
    <property type="match status" value="1"/>
</dbReference>
<reference evidence="1 2" key="1">
    <citation type="submission" date="2018-11" db="EMBL/GenBank/DDBJ databases">
        <title>Genome assembly of Steccherinum ochraceum LE-BIN_3174, the white-rot fungus of the Steccherinaceae family (The Residual Polyporoid clade, Polyporales, Basidiomycota).</title>
        <authorList>
            <person name="Fedorova T.V."/>
            <person name="Glazunova O.A."/>
            <person name="Landesman E.O."/>
            <person name="Moiseenko K.V."/>
            <person name="Psurtseva N.V."/>
            <person name="Savinova O.S."/>
            <person name="Shakhova N.V."/>
            <person name="Tyazhelova T.V."/>
            <person name="Vasina D.V."/>
        </authorList>
    </citation>
    <scope>NUCLEOTIDE SEQUENCE [LARGE SCALE GENOMIC DNA]</scope>
    <source>
        <strain evidence="1 2">LE-BIN_3174</strain>
    </source>
</reference>
<gene>
    <name evidence="1" type="ORF">EIP91_005452</name>
</gene>
<dbReference type="STRING" id="92696.A0A4R0RUH0"/>
<dbReference type="OrthoDB" id="2801457at2759"/>